<evidence type="ECO:0000313" key="2">
    <source>
        <dbReference type="Proteomes" id="UP001163603"/>
    </source>
</evidence>
<accession>A0ACC0XS04</accession>
<evidence type="ECO:0000313" key="1">
    <source>
        <dbReference type="EMBL" id="KAJ0024261.1"/>
    </source>
</evidence>
<organism evidence="1 2">
    <name type="scientific">Pistacia integerrima</name>
    <dbReference type="NCBI Taxonomy" id="434235"/>
    <lineage>
        <taxon>Eukaryota</taxon>
        <taxon>Viridiplantae</taxon>
        <taxon>Streptophyta</taxon>
        <taxon>Embryophyta</taxon>
        <taxon>Tracheophyta</taxon>
        <taxon>Spermatophyta</taxon>
        <taxon>Magnoliopsida</taxon>
        <taxon>eudicotyledons</taxon>
        <taxon>Gunneridae</taxon>
        <taxon>Pentapetalae</taxon>
        <taxon>rosids</taxon>
        <taxon>malvids</taxon>
        <taxon>Sapindales</taxon>
        <taxon>Anacardiaceae</taxon>
        <taxon>Pistacia</taxon>
    </lineage>
</organism>
<reference evidence="2" key="1">
    <citation type="journal article" date="2023" name="G3 (Bethesda)">
        <title>Genome assembly and association tests identify interacting loci associated with vigor, precocity, and sex in interspecific pistachio rootstocks.</title>
        <authorList>
            <person name="Palmer W."/>
            <person name="Jacygrad E."/>
            <person name="Sagayaradj S."/>
            <person name="Cavanaugh K."/>
            <person name="Han R."/>
            <person name="Bertier L."/>
            <person name="Beede B."/>
            <person name="Kafkas S."/>
            <person name="Golino D."/>
            <person name="Preece J."/>
            <person name="Michelmore R."/>
        </authorList>
    </citation>
    <scope>NUCLEOTIDE SEQUENCE [LARGE SCALE GENOMIC DNA]</scope>
</reference>
<gene>
    <name evidence="1" type="ORF">Pint_07323</name>
</gene>
<protein>
    <submittedName>
        <fullName evidence="1">Uncharacterized protein</fullName>
    </submittedName>
</protein>
<comment type="caution">
    <text evidence="1">The sequence shown here is derived from an EMBL/GenBank/DDBJ whole genome shotgun (WGS) entry which is preliminary data.</text>
</comment>
<keyword evidence="2" id="KW-1185">Reference proteome</keyword>
<proteinExistence type="predicted"/>
<name>A0ACC0XS04_9ROSI</name>
<dbReference type="Proteomes" id="UP001163603">
    <property type="component" value="Chromosome 10"/>
</dbReference>
<sequence length="53" mass="5909">MFHKNCSQSSAPHTAQISFTHCTNCISTKKLQSINSFTHCTNCISAEKKTTFN</sequence>
<dbReference type="EMBL" id="CM047745">
    <property type="protein sequence ID" value="KAJ0024261.1"/>
    <property type="molecule type" value="Genomic_DNA"/>
</dbReference>